<keyword evidence="4" id="KW-1185">Reference proteome</keyword>
<comment type="caution">
    <text evidence="3">The sequence shown here is derived from an EMBL/GenBank/DDBJ whole genome shotgun (WGS) entry which is preliminary data.</text>
</comment>
<dbReference type="SUPFAM" id="SSF55008">
    <property type="entry name" value="HMA, heavy metal-associated domain"/>
    <property type="match status" value="1"/>
</dbReference>
<dbReference type="Proteomes" id="UP000076480">
    <property type="component" value="Unassembled WGS sequence"/>
</dbReference>
<dbReference type="EMBL" id="JYDC01000016">
    <property type="protein sequence ID" value="KZL42903.1"/>
    <property type="molecule type" value="Genomic_DNA"/>
</dbReference>
<proteinExistence type="predicted"/>
<dbReference type="RefSeq" id="WP_054762379.1">
    <property type="nucleotide sequence ID" value="NZ_JYDC01000016.1"/>
</dbReference>
<dbReference type="CDD" id="cd00371">
    <property type="entry name" value="HMA"/>
    <property type="match status" value="1"/>
</dbReference>
<evidence type="ECO:0000256" key="1">
    <source>
        <dbReference type="ARBA" id="ARBA00022723"/>
    </source>
</evidence>
<dbReference type="FunFam" id="3.30.70.100:FF:000001">
    <property type="entry name" value="ATPase copper transporting beta"/>
    <property type="match status" value="1"/>
</dbReference>
<evidence type="ECO:0000259" key="2">
    <source>
        <dbReference type="PROSITE" id="PS50846"/>
    </source>
</evidence>
<evidence type="ECO:0000313" key="4">
    <source>
        <dbReference type="Proteomes" id="UP000076480"/>
    </source>
</evidence>
<dbReference type="Pfam" id="PF00403">
    <property type="entry name" value="HMA"/>
    <property type="match status" value="1"/>
</dbReference>
<keyword evidence="1" id="KW-0479">Metal-binding</keyword>
<dbReference type="AlphaFoldDB" id="A0A166HMX0"/>
<dbReference type="InterPro" id="IPR006121">
    <property type="entry name" value="HMA_dom"/>
</dbReference>
<dbReference type="GO" id="GO:0046872">
    <property type="term" value="F:metal ion binding"/>
    <property type="evidence" value="ECO:0007669"/>
    <property type="project" value="UniProtKB-KW"/>
</dbReference>
<reference evidence="3 4" key="1">
    <citation type="submission" date="2015-02" db="EMBL/GenBank/DDBJ databases">
        <title>Draft genome sequence of Lactobacillus collinoides CUPV2371 isolated from a natural cider, the first genome sequence of a strain of this species.</title>
        <authorList>
            <person name="Puertas A.I."/>
            <person name="Spano G."/>
            <person name="Capozzi V."/>
            <person name="Lamontanara A."/>
            <person name="Orru L."/>
            <person name="Duenas M.T."/>
        </authorList>
    </citation>
    <scope>NUCLEOTIDE SEQUENCE [LARGE SCALE GENOMIC DNA]</scope>
    <source>
        <strain evidence="3 4">237</strain>
    </source>
</reference>
<gene>
    <name evidence="3" type="ORF">TY91_02380</name>
</gene>
<dbReference type="PROSITE" id="PS01047">
    <property type="entry name" value="HMA_1"/>
    <property type="match status" value="1"/>
</dbReference>
<sequence>MTKRAILQLDTLTCPSCMTKIQSAVSKHPGTEKVQVRFNASKIKIDFNERQTTADQLVEVVSKLGYTVKSVKIKTEA</sequence>
<protein>
    <recommendedName>
        <fullName evidence="2">HMA domain-containing protein</fullName>
    </recommendedName>
</protein>
<name>A0A166HMX0_SECCO</name>
<dbReference type="PATRIC" id="fig|33960.6.peg.870"/>
<dbReference type="InterPro" id="IPR017969">
    <property type="entry name" value="Heavy-metal-associated_CS"/>
</dbReference>
<dbReference type="InterPro" id="IPR036163">
    <property type="entry name" value="HMA_dom_sf"/>
</dbReference>
<feature type="domain" description="HMA" evidence="2">
    <location>
        <begin position="3"/>
        <end position="69"/>
    </location>
</feature>
<evidence type="ECO:0000313" key="3">
    <source>
        <dbReference type="EMBL" id="KZL42903.1"/>
    </source>
</evidence>
<dbReference type="OrthoDB" id="2721717at2"/>
<organism evidence="3 4">
    <name type="scientific">Secundilactobacillus collinoides</name>
    <name type="common">Lactobacillus collinoides</name>
    <dbReference type="NCBI Taxonomy" id="33960"/>
    <lineage>
        <taxon>Bacteria</taxon>
        <taxon>Bacillati</taxon>
        <taxon>Bacillota</taxon>
        <taxon>Bacilli</taxon>
        <taxon>Lactobacillales</taxon>
        <taxon>Lactobacillaceae</taxon>
        <taxon>Secundilactobacillus</taxon>
    </lineage>
</organism>
<dbReference type="Gene3D" id="3.30.70.100">
    <property type="match status" value="1"/>
</dbReference>
<accession>A0A166HMX0</accession>
<dbReference type="PROSITE" id="PS50846">
    <property type="entry name" value="HMA_2"/>
    <property type="match status" value="1"/>
</dbReference>